<sequence length="137" mass="13710">GGRIVPRVQEAAAATDAGDKVTVSRSDTGADAGAEARLQVLEEELATRSKALEEANDRLVQLERSIRDLQRLLEVQSGTMGQLQAAAGTPAQGAAASEAPVATPAVESPAVSVTTAAPAPDAPVAPAVQAPPAPAAQ</sequence>
<keyword evidence="4" id="KW-1185">Reference proteome</keyword>
<keyword evidence="1" id="KW-0175">Coiled coil</keyword>
<feature type="compositionally biased region" description="Low complexity" evidence="2">
    <location>
        <begin position="81"/>
        <end position="128"/>
    </location>
</feature>
<dbReference type="AlphaFoldDB" id="N6YPB7"/>
<feature type="region of interest" description="Disordered" evidence="2">
    <location>
        <begin position="1"/>
        <end position="32"/>
    </location>
</feature>
<organism evidence="3 4">
    <name type="scientific">Thauera phenylacetica B4P</name>
    <dbReference type="NCBI Taxonomy" id="1234382"/>
    <lineage>
        <taxon>Bacteria</taxon>
        <taxon>Pseudomonadati</taxon>
        <taxon>Pseudomonadota</taxon>
        <taxon>Betaproteobacteria</taxon>
        <taxon>Rhodocyclales</taxon>
        <taxon>Zoogloeaceae</taxon>
        <taxon>Thauera</taxon>
    </lineage>
</organism>
<feature type="non-terminal residue" evidence="3">
    <location>
        <position position="1"/>
    </location>
</feature>
<feature type="coiled-coil region" evidence="1">
    <location>
        <begin position="38"/>
        <end position="72"/>
    </location>
</feature>
<dbReference type="Proteomes" id="UP000013047">
    <property type="component" value="Unassembled WGS sequence"/>
</dbReference>
<evidence type="ECO:0000256" key="1">
    <source>
        <dbReference type="SAM" id="Coils"/>
    </source>
</evidence>
<accession>N6YPB7</accession>
<protein>
    <submittedName>
        <fullName evidence="3">Type 4 pilus biogenesis</fullName>
    </submittedName>
</protein>
<evidence type="ECO:0000313" key="4">
    <source>
        <dbReference type="Proteomes" id="UP000013047"/>
    </source>
</evidence>
<dbReference type="EMBL" id="AMXF01000618">
    <property type="protein sequence ID" value="ENO84033.1"/>
    <property type="molecule type" value="Genomic_DNA"/>
</dbReference>
<feature type="non-terminal residue" evidence="3">
    <location>
        <position position="137"/>
    </location>
</feature>
<feature type="region of interest" description="Disordered" evidence="2">
    <location>
        <begin position="81"/>
        <end position="137"/>
    </location>
</feature>
<evidence type="ECO:0000313" key="3">
    <source>
        <dbReference type="EMBL" id="ENO84033.1"/>
    </source>
</evidence>
<comment type="caution">
    <text evidence="3">The sequence shown here is derived from an EMBL/GenBank/DDBJ whole genome shotgun (WGS) entry which is preliminary data.</text>
</comment>
<reference evidence="3 4" key="1">
    <citation type="submission" date="2012-09" db="EMBL/GenBank/DDBJ databases">
        <title>Draft Genome Sequences of 6 Strains from Genus Thauera.</title>
        <authorList>
            <person name="Liu B."/>
            <person name="Shapleigh J.P."/>
            <person name="Frostegard A.H."/>
        </authorList>
    </citation>
    <scope>NUCLEOTIDE SEQUENCE [LARGE SCALE GENOMIC DNA]</scope>
    <source>
        <strain evidence="3 4">B4P</strain>
    </source>
</reference>
<proteinExistence type="predicted"/>
<evidence type="ECO:0000256" key="2">
    <source>
        <dbReference type="SAM" id="MobiDB-lite"/>
    </source>
</evidence>
<gene>
    <name evidence="3" type="ORF">C667_24424</name>
</gene>
<name>N6YPB7_9RHOO</name>